<dbReference type="Proteomes" id="UP000683417">
    <property type="component" value="Unassembled WGS sequence"/>
</dbReference>
<sequence length="77" mass="8865">MPQQEEHEDEEAAPSTDAEPPATIYQALNDLKRLLSIKEYEPDGNSMELTILMHIERSLQQQVKLNRSQETLNGWLT</sequence>
<evidence type="ECO:0000313" key="3">
    <source>
        <dbReference type="Proteomes" id="UP000683417"/>
    </source>
</evidence>
<name>A0A9W4DRS7_BLUGR</name>
<comment type="caution">
    <text evidence="2">The sequence shown here is derived from an EMBL/GenBank/DDBJ whole genome shotgun (WGS) entry which is preliminary data.</text>
</comment>
<dbReference type="AlphaFoldDB" id="A0A9W4DRS7"/>
<accession>A0A9W4DRS7</accession>
<protein>
    <submittedName>
        <fullName evidence="2">BgTH12-00852</fullName>
    </submittedName>
</protein>
<feature type="compositionally biased region" description="Acidic residues" evidence="1">
    <location>
        <begin position="1"/>
        <end position="12"/>
    </location>
</feature>
<proteinExistence type="predicted"/>
<gene>
    <name evidence="2" type="ORF">BGTH12_LOCUS6719</name>
</gene>
<feature type="region of interest" description="Disordered" evidence="1">
    <location>
        <begin position="1"/>
        <end position="22"/>
    </location>
</feature>
<evidence type="ECO:0000313" key="2">
    <source>
        <dbReference type="EMBL" id="CAD6505361.1"/>
    </source>
</evidence>
<dbReference type="EMBL" id="CAJHIT010000009">
    <property type="protein sequence ID" value="CAD6505361.1"/>
    <property type="molecule type" value="Genomic_DNA"/>
</dbReference>
<organism evidence="2 3">
    <name type="scientific">Blumeria graminis f. sp. triticale</name>
    <dbReference type="NCBI Taxonomy" id="1689686"/>
    <lineage>
        <taxon>Eukaryota</taxon>
        <taxon>Fungi</taxon>
        <taxon>Dikarya</taxon>
        <taxon>Ascomycota</taxon>
        <taxon>Pezizomycotina</taxon>
        <taxon>Leotiomycetes</taxon>
        <taxon>Erysiphales</taxon>
        <taxon>Erysiphaceae</taxon>
        <taxon>Blumeria</taxon>
    </lineage>
</organism>
<evidence type="ECO:0000256" key="1">
    <source>
        <dbReference type="SAM" id="MobiDB-lite"/>
    </source>
</evidence>
<reference evidence="2" key="1">
    <citation type="submission" date="2020-10" db="EMBL/GenBank/DDBJ databases">
        <authorList>
            <person name="Muller C M."/>
        </authorList>
    </citation>
    <scope>NUCLEOTIDE SEQUENCE</scope>
    <source>
        <strain evidence="2">THUN-12</strain>
    </source>
</reference>